<gene>
    <name evidence="4" type="ORF">C7C56_011620</name>
</gene>
<dbReference type="Gene3D" id="3.20.20.450">
    <property type="entry name" value="EAL domain"/>
    <property type="match status" value="1"/>
</dbReference>
<accession>A0A2U2HLU7</accession>
<evidence type="ECO:0000313" key="5">
    <source>
        <dbReference type="Proteomes" id="UP000241421"/>
    </source>
</evidence>
<dbReference type="SMART" id="SM00052">
    <property type="entry name" value="EAL"/>
    <property type="match status" value="1"/>
</dbReference>
<dbReference type="SMART" id="SM00267">
    <property type="entry name" value="GGDEF"/>
    <property type="match status" value="1"/>
</dbReference>
<dbReference type="CDD" id="cd01949">
    <property type="entry name" value="GGDEF"/>
    <property type="match status" value="1"/>
</dbReference>
<dbReference type="EMBL" id="PXWF02000191">
    <property type="protein sequence ID" value="PWF48477.1"/>
    <property type="molecule type" value="Genomic_DNA"/>
</dbReference>
<dbReference type="InterPro" id="IPR043128">
    <property type="entry name" value="Rev_trsase/Diguanyl_cyclase"/>
</dbReference>
<evidence type="ECO:0000259" key="2">
    <source>
        <dbReference type="PROSITE" id="PS50883"/>
    </source>
</evidence>
<name>A0A2U2HLU7_9BURK</name>
<dbReference type="Proteomes" id="UP000241421">
    <property type="component" value="Unassembled WGS sequence"/>
</dbReference>
<keyword evidence="5" id="KW-1185">Reference proteome</keyword>
<feature type="transmembrane region" description="Helical" evidence="1">
    <location>
        <begin position="309"/>
        <end position="332"/>
    </location>
</feature>
<dbReference type="Gene3D" id="3.30.450.20">
    <property type="entry name" value="PAS domain"/>
    <property type="match status" value="1"/>
</dbReference>
<evidence type="ECO:0000259" key="3">
    <source>
        <dbReference type="PROSITE" id="PS50887"/>
    </source>
</evidence>
<dbReference type="CDD" id="cd01948">
    <property type="entry name" value="EAL"/>
    <property type="match status" value="1"/>
</dbReference>
<proteinExistence type="predicted"/>
<dbReference type="PROSITE" id="PS50887">
    <property type="entry name" value="GGDEF"/>
    <property type="match status" value="1"/>
</dbReference>
<dbReference type="PANTHER" id="PTHR44757">
    <property type="entry name" value="DIGUANYLATE CYCLASE DGCP"/>
    <property type="match status" value="1"/>
</dbReference>
<evidence type="ECO:0000256" key="1">
    <source>
        <dbReference type="SAM" id="Phobius"/>
    </source>
</evidence>
<dbReference type="NCBIfam" id="TIGR00254">
    <property type="entry name" value="GGDEF"/>
    <property type="match status" value="1"/>
</dbReference>
<dbReference type="SUPFAM" id="SSF55073">
    <property type="entry name" value="Nucleotide cyclase"/>
    <property type="match status" value="1"/>
</dbReference>
<keyword evidence="1" id="KW-0472">Membrane</keyword>
<feature type="transmembrane region" description="Helical" evidence="1">
    <location>
        <begin position="20"/>
        <end position="42"/>
    </location>
</feature>
<comment type="caution">
    <text evidence="4">The sequence shown here is derived from an EMBL/GenBank/DDBJ whole genome shotgun (WGS) entry which is preliminary data.</text>
</comment>
<dbReference type="InterPro" id="IPR035919">
    <property type="entry name" value="EAL_sf"/>
</dbReference>
<dbReference type="InterPro" id="IPR000160">
    <property type="entry name" value="GGDEF_dom"/>
</dbReference>
<dbReference type="InterPro" id="IPR052155">
    <property type="entry name" value="Biofilm_reg_signaling"/>
</dbReference>
<protein>
    <submittedName>
        <fullName evidence="4">GGDEF domain-containing protein</fullName>
    </submittedName>
</protein>
<feature type="domain" description="EAL" evidence="2">
    <location>
        <begin position="650"/>
        <end position="904"/>
    </location>
</feature>
<keyword evidence="1" id="KW-0812">Transmembrane</keyword>
<sequence>MLEFKPSKSFLCAIFARRNLYKIFLWPFFCVASAAILWGFVFNELAADRRRIEGHTLGHAAALSRAVAKGLSLSVLHVDELSQAMTSRWEERKGAANLNETARNRILDRQWLDFIGIADRNGRLVVSSEANASNGSVAGEAYFHFHKANPTRDLHIGRRGARTTAGTNTRTNTRTSAIVLTRRLNTADGGFDGVVVVTVKPSYLSSFYDEAIFGKRGYLGIRGTDGEHYTARMGGADLARPLLPILSDITSSADGTRVIAVPDWLENNEKGFVAWQQIAPYRLVVVIGLAGDEVLADYNRMAAKYINGAAVGSWFLFATSIAGTLAVTLLLWRKQQAQETRDAYRLATEGGNEGFFYLRALHDGAPPGEIADFVLEDCNQTGAALVGVTRDRIIGIRLSGLPAVTDFILPSELPSQIDIGRQAMAAGIYQDEWTAASASSFRGVWLERKMVRFGNGLAVTLRDISAAKAHERHLLAMAHEDTLTKLPNRHWLMDYLPDALGRAARGETQLALFFIDIDNFKQINDTLGHAAGDALLHVAAMRLKSEMRPGDSLARLGGDEFTIVLEDIDGAVDAQMVAQRIVSAFLHPIELGCGKVRVGTSIGISLFPGDGQDMDMLLRHADIAMYAAKAAGKGQYCFYKSEQYQTLMNRINSQATLERAVNHDQFVMHYQPRFASASGKMCGIEALVRWQNPERGLLLPQEFIALAEATGLIVPLGKLVMEKVCSQIAQWSTMQLPLVPVSFNISAFEFNESDIPGGLAQCLERHKVPPELLEVELTETALVADKGGAATALATIRGMGVKCLIDDFGTGFSSLSQLQRFDTDVLKIDQSFAAELGRTEKTATFFRAIVSLAHALGMGVVAEGVETAEQLRMLLELECEEVQGYYMCSPVPAAEMAILLEKRFRMSLDAL</sequence>
<dbReference type="Gene3D" id="3.30.70.270">
    <property type="match status" value="1"/>
</dbReference>
<dbReference type="Pfam" id="PF00563">
    <property type="entry name" value="EAL"/>
    <property type="match status" value="1"/>
</dbReference>
<dbReference type="SUPFAM" id="SSF141868">
    <property type="entry name" value="EAL domain-like"/>
    <property type="match status" value="1"/>
</dbReference>
<dbReference type="PANTHER" id="PTHR44757:SF2">
    <property type="entry name" value="BIOFILM ARCHITECTURE MAINTENANCE PROTEIN MBAA"/>
    <property type="match status" value="1"/>
</dbReference>
<reference evidence="4 5" key="1">
    <citation type="submission" date="2018-04" db="EMBL/GenBank/DDBJ databases">
        <title>Massilia violaceinigra sp. nov., a novel purple-pigmented bacterium isolated from Tianshan glacier, Xinjiang, China.</title>
        <authorList>
            <person name="Wang H."/>
        </authorList>
    </citation>
    <scope>NUCLEOTIDE SEQUENCE [LARGE SCALE GENOMIC DNA]</scope>
    <source>
        <strain evidence="4 5">B448-2</strain>
    </source>
</reference>
<dbReference type="InterPro" id="IPR029787">
    <property type="entry name" value="Nucleotide_cyclase"/>
</dbReference>
<keyword evidence="1" id="KW-1133">Transmembrane helix</keyword>
<dbReference type="CDD" id="cd12914">
    <property type="entry name" value="PDC1_DGC_like"/>
    <property type="match status" value="1"/>
</dbReference>
<dbReference type="RefSeq" id="WP_106757564.1">
    <property type="nucleotide sequence ID" value="NZ_PXWF02000191.1"/>
</dbReference>
<evidence type="ECO:0000313" key="4">
    <source>
        <dbReference type="EMBL" id="PWF48477.1"/>
    </source>
</evidence>
<dbReference type="Pfam" id="PF00990">
    <property type="entry name" value="GGDEF"/>
    <property type="match status" value="1"/>
</dbReference>
<dbReference type="InterPro" id="IPR001633">
    <property type="entry name" value="EAL_dom"/>
</dbReference>
<feature type="domain" description="GGDEF" evidence="3">
    <location>
        <begin position="508"/>
        <end position="641"/>
    </location>
</feature>
<organism evidence="4 5">
    <name type="scientific">Massilia glaciei</name>
    <dbReference type="NCBI Taxonomy" id="1524097"/>
    <lineage>
        <taxon>Bacteria</taxon>
        <taxon>Pseudomonadati</taxon>
        <taxon>Pseudomonadota</taxon>
        <taxon>Betaproteobacteria</taxon>
        <taxon>Burkholderiales</taxon>
        <taxon>Oxalobacteraceae</taxon>
        <taxon>Telluria group</taxon>
        <taxon>Massilia</taxon>
    </lineage>
</organism>
<dbReference type="AlphaFoldDB" id="A0A2U2HLU7"/>
<dbReference type="PROSITE" id="PS50883">
    <property type="entry name" value="EAL"/>
    <property type="match status" value="1"/>
</dbReference>
<dbReference type="OrthoDB" id="9813903at2"/>